<evidence type="ECO:0000256" key="8">
    <source>
        <dbReference type="ARBA" id="ARBA00030686"/>
    </source>
</evidence>
<keyword evidence="6" id="KW-0328">Glycosyltransferase</keyword>
<comment type="catalytic activity">
    <reaction evidence="9">
        <text>5,6-dimethylbenzimidazole + nicotinate beta-D-ribonucleotide = alpha-ribazole 5'-phosphate + nicotinate + H(+)</text>
        <dbReference type="Rhea" id="RHEA:11196"/>
        <dbReference type="ChEBI" id="CHEBI:15378"/>
        <dbReference type="ChEBI" id="CHEBI:15890"/>
        <dbReference type="ChEBI" id="CHEBI:32544"/>
        <dbReference type="ChEBI" id="CHEBI:57502"/>
        <dbReference type="ChEBI" id="CHEBI:57918"/>
        <dbReference type="EC" id="2.4.2.21"/>
    </reaction>
</comment>
<comment type="similarity">
    <text evidence="2">Belongs to the CobT family.</text>
</comment>
<gene>
    <name evidence="11" type="ORF">S06H3_10001</name>
</gene>
<keyword evidence="5" id="KW-0169">Cobalamin biosynthesis</keyword>
<evidence type="ECO:0000256" key="10">
    <source>
        <dbReference type="SAM" id="MobiDB-lite"/>
    </source>
</evidence>
<dbReference type="Pfam" id="PF02277">
    <property type="entry name" value="DBI_PRT"/>
    <property type="match status" value="1"/>
</dbReference>
<protein>
    <recommendedName>
        <fullName evidence="4">Nicotinate-nucleotide--dimethylbenzimidazole phosphoribosyltransferase</fullName>
        <ecNumber evidence="3">2.4.2.21</ecNumber>
    </recommendedName>
    <alternativeName>
        <fullName evidence="8">N(1)-alpha-phosphoribosyltransferase</fullName>
    </alternativeName>
</protein>
<evidence type="ECO:0000256" key="5">
    <source>
        <dbReference type="ARBA" id="ARBA00022573"/>
    </source>
</evidence>
<dbReference type="GO" id="GO:0008939">
    <property type="term" value="F:nicotinate-nucleotide-dimethylbenzimidazole phosphoribosyltransferase activity"/>
    <property type="evidence" value="ECO:0007669"/>
    <property type="project" value="UniProtKB-EC"/>
</dbReference>
<feature type="non-terminal residue" evidence="11">
    <location>
        <position position="46"/>
    </location>
</feature>
<reference evidence="11" key="1">
    <citation type="journal article" date="2014" name="Front. Microbiol.">
        <title>High frequency of phylogenetically diverse reductive dehalogenase-homologous genes in deep subseafloor sedimentary metagenomes.</title>
        <authorList>
            <person name="Kawai M."/>
            <person name="Futagami T."/>
            <person name="Toyoda A."/>
            <person name="Takaki Y."/>
            <person name="Nishi S."/>
            <person name="Hori S."/>
            <person name="Arai W."/>
            <person name="Tsubouchi T."/>
            <person name="Morono Y."/>
            <person name="Uchiyama I."/>
            <person name="Ito T."/>
            <person name="Fujiyama A."/>
            <person name="Inagaki F."/>
            <person name="Takami H."/>
        </authorList>
    </citation>
    <scope>NUCLEOTIDE SEQUENCE</scope>
    <source>
        <strain evidence="11">Expedition CK06-06</strain>
    </source>
</reference>
<sequence>MSDSLSRTLKKIKPLDRKAMRVAQARQDELTKPKGSLGRLEELSIQ</sequence>
<name>X1LGL3_9ZZZZ</name>
<evidence type="ECO:0000313" key="11">
    <source>
        <dbReference type="EMBL" id="GAI18273.1"/>
    </source>
</evidence>
<evidence type="ECO:0000256" key="1">
    <source>
        <dbReference type="ARBA" id="ARBA00005049"/>
    </source>
</evidence>
<comment type="caution">
    <text evidence="11">The sequence shown here is derived from an EMBL/GenBank/DDBJ whole genome shotgun (WGS) entry which is preliminary data.</text>
</comment>
<dbReference type="EMBL" id="BARV01004536">
    <property type="protein sequence ID" value="GAI18273.1"/>
    <property type="molecule type" value="Genomic_DNA"/>
</dbReference>
<feature type="region of interest" description="Disordered" evidence="10">
    <location>
        <begin position="1"/>
        <end position="46"/>
    </location>
</feature>
<evidence type="ECO:0000256" key="3">
    <source>
        <dbReference type="ARBA" id="ARBA00011991"/>
    </source>
</evidence>
<dbReference type="InterPro" id="IPR003200">
    <property type="entry name" value="Nict_dMeBzImd_PRibTrfase"/>
</dbReference>
<organism evidence="11">
    <name type="scientific">marine sediment metagenome</name>
    <dbReference type="NCBI Taxonomy" id="412755"/>
    <lineage>
        <taxon>unclassified sequences</taxon>
        <taxon>metagenomes</taxon>
        <taxon>ecological metagenomes</taxon>
    </lineage>
</organism>
<proteinExistence type="inferred from homology"/>
<dbReference type="InterPro" id="IPR023195">
    <property type="entry name" value="Nict_dMeBzImd_PRibTrfase_N"/>
</dbReference>
<dbReference type="EC" id="2.4.2.21" evidence="3"/>
<evidence type="ECO:0000256" key="9">
    <source>
        <dbReference type="ARBA" id="ARBA00047340"/>
    </source>
</evidence>
<accession>X1LGL3</accession>
<dbReference type="InterPro" id="IPR036087">
    <property type="entry name" value="Nict_dMeBzImd_PRibTrfase_sf"/>
</dbReference>
<comment type="pathway">
    <text evidence="1">Nucleoside biosynthesis; alpha-ribazole biosynthesis; alpha-ribazole from 5,6-dimethylbenzimidazole: step 1/2.</text>
</comment>
<dbReference type="SUPFAM" id="SSF52733">
    <property type="entry name" value="Nicotinate mononucleotide:5,6-dimethylbenzimidazole phosphoribosyltransferase (CobT)"/>
    <property type="match status" value="1"/>
</dbReference>
<keyword evidence="7" id="KW-0808">Transferase</keyword>
<dbReference type="GO" id="GO:0009236">
    <property type="term" value="P:cobalamin biosynthetic process"/>
    <property type="evidence" value="ECO:0007669"/>
    <property type="project" value="UniProtKB-KW"/>
</dbReference>
<evidence type="ECO:0000256" key="4">
    <source>
        <dbReference type="ARBA" id="ARBA00015486"/>
    </source>
</evidence>
<evidence type="ECO:0000256" key="2">
    <source>
        <dbReference type="ARBA" id="ARBA00007110"/>
    </source>
</evidence>
<evidence type="ECO:0000256" key="7">
    <source>
        <dbReference type="ARBA" id="ARBA00022679"/>
    </source>
</evidence>
<evidence type="ECO:0000256" key="6">
    <source>
        <dbReference type="ARBA" id="ARBA00022676"/>
    </source>
</evidence>
<dbReference type="UniPathway" id="UPA00061">
    <property type="reaction ID" value="UER00516"/>
</dbReference>
<dbReference type="Gene3D" id="1.10.1610.10">
    <property type="match status" value="1"/>
</dbReference>
<dbReference type="AlphaFoldDB" id="X1LGL3"/>